<evidence type="ECO:0000313" key="2">
    <source>
        <dbReference type="EMBL" id="PSN87647.1"/>
    </source>
</evidence>
<dbReference type="Proteomes" id="UP000240322">
    <property type="component" value="Unassembled WGS sequence"/>
</dbReference>
<keyword evidence="1" id="KW-1133">Transmembrane helix</keyword>
<dbReference type="AlphaFoldDB" id="A0A2R6AMP5"/>
<feature type="transmembrane region" description="Helical" evidence="1">
    <location>
        <begin position="29"/>
        <end position="50"/>
    </location>
</feature>
<accession>A0A2R6AMP5</accession>
<keyword evidence="1" id="KW-0472">Membrane</keyword>
<keyword evidence="1" id="KW-0812">Transmembrane</keyword>
<evidence type="ECO:0000256" key="1">
    <source>
        <dbReference type="SAM" id="Phobius"/>
    </source>
</evidence>
<protein>
    <recommendedName>
        <fullName evidence="4">DUF1616 domain-containing protein</fullName>
    </recommendedName>
</protein>
<evidence type="ECO:0000313" key="3">
    <source>
        <dbReference type="Proteomes" id="UP000240322"/>
    </source>
</evidence>
<sequence>MTARSRLPALKFFIFFRLFIYEKKGTSPFLSAVILAVVALGVALPVYHFLSLETVRQGLAYPLVLSYFTVDYTEGSQLVLVGLKNMGNAEIYNASPLFLASSSSLAASPYSASVELLSGGSASALNAIQASCSPSSADLLPGEEQDFMCTLPLGVEFVATAFGTVDGTTVYAEFAEAPASSGFSSSGGQETLTVAAEHAAVLVYVSGVFLGPVTPHTQRSFSVPVGSVVVLSSAETTEWSFSGGISGKEEGQAVEFSMPQAPLTVVASFDK</sequence>
<name>A0A2R6AMP5_9ARCH</name>
<comment type="caution">
    <text evidence="2">The sequence shown here is derived from an EMBL/GenBank/DDBJ whole genome shotgun (WGS) entry which is preliminary data.</text>
</comment>
<dbReference type="EMBL" id="NEXE01000152">
    <property type="protein sequence ID" value="PSN87647.1"/>
    <property type="molecule type" value="Genomic_DNA"/>
</dbReference>
<evidence type="ECO:0008006" key="4">
    <source>
        <dbReference type="Google" id="ProtNLM"/>
    </source>
</evidence>
<proteinExistence type="predicted"/>
<organism evidence="2 3">
    <name type="scientific">Candidatus Marsarchaeota G2 archaeon OSP_D</name>
    <dbReference type="NCBI Taxonomy" id="1978157"/>
    <lineage>
        <taxon>Archaea</taxon>
        <taxon>Candidatus Marsarchaeota</taxon>
        <taxon>Candidatus Marsarchaeota group 2</taxon>
    </lineage>
</organism>
<reference evidence="2 3" key="1">
    <citation type="submission" date="2017-04" db="EMBL/GenBank/DDBJ databases">
        <title>Novel microbial lineages endemic to geothermal iron-oxide mats fill important gaps in the evolutionary history of Archaea.</title>
        <authorList>
            <person name="Jay Z.J."/>
            <person name="Beam J.P."/>
            <person name="Dlakic M."/>
            <person name="Rusch D.B."/>
            <person name="Kozubal M.A."/>
            <person name="Inskeep W.P."/>
        </authorList>
    </citation>
    <scope>NUCLEOTIDE SEQUENCE [LARGE SCALE GENOMIC DNA]</scope>
    <source>
        <strain evidence="2">OSP_D</strain>
    </source>
</reference>
<gene>
    <name evidence="2" type="ORF">B9Q03_10245</name>
</gene>